<keyword evidence="7" id="KW-0812">Transmembrane</keyword>
<protein>
    <recommendedName>
        <fullName evidence="4">dolichyl-phosphate beta-glucosyltransferase</fullName>
        <ecNumber evidence="4">2.4.1.117</ecNumber>
    </recommendedName>
</protein>
<keyword evidence="10" id="KW-1133">Transmembrane helix</keyword>
<dbReference type="Pfam" id="PF00535">
    <property type="entry name" value="Glycos_transf_2"/>
    <property type="match status" value="1"/>
</dbReference>
<evidence type="ECO:0000256" key="6">
    <source>
        <dbReference type="ARBA" id="ARBA00022679"/>
    </source>
</evidence>
<dbReference type="GO" id="GO:0004581">
    <property type="term" value="F:dolichyl-phosphate beta-glucosyltransferase activity"/>
    <property type="evidence" value="ECO:0007669"/>
    <property type="project" value="UniProtKB-EC"/>
</dbReference>
<proteinExistence type="inferred from homology"/>
<evidence type="ECO:0000256" key="1">
    <source>
        <dbReference type="ARBA" id="ARBA00004389"/>
    </source>
</evidence>
<dbReference type="InterPro" id="IPR029044">
    <property type="entry name" value="Nucleotide-diphossugar_trans"/>
</dbReference>
<dbReference type="CDD" id="cd04188">
    <property type="entry name" value="DPG_synthase"/>
    <property type="match status" value="1"/>
</dbReference>
<dbReference type="SUPFAM" id="SSF53448">
    <property type="entry name" value="Nucleotide-diphospho-sugar transferases"/>
    <property type="match status" value="1"/>
</dbReference>
<keyword evidence="9" id="KW-0735">Signal-anchor</keyword>
<dbReference type="PANTHER" id="PTHR10859:SF91">
    <property type="entry name" value="DOLICHYL-PHOSPHATE BETA-GLUCOSYLTRANSFERASE"/>
    <property type="match status" value="1"/>
</dbReference>
<evidence type="ECO:0000256" key="7">
    <source>
        <dbReference type="ARBA" id="ARBA00022692"/>
    </source>
</evidence>
<dbReference type="GO" id="GO:0006487">
    <property type="term" value="P:protein N-linked glycosylation"/>
    <property type="evidence" value="ECO:0007669"/>
    <property type="project" value="TreeGrafter"/>
</dbReference>
<name>A0A1G1ZAF1_9BACT</name>
<sequence length="246" mass="27497">MTNKPFLSVVIPAYNEAERIPLTLIDIDKHLSQAKYSYEIIVVDDGSTDDTAAVVERFTKMIPGLRVTGYGENRGKGGAVKFGMLEAQGRYRLLTDADNSTSIDHFDKMIPHFENGFDVVICSRADKESKLTPPQGLLRQMLGKGGNLIIQALVLPGIWDTQCGFKCFTSDSAEKVFPLQKIAGWGFDVEILSLAKRLGFKIKQIPVVWVNDTESHVGASAYIKTLVETLRIRIWLWRDVYSIKAK</sequence>
<evidence type="ECO:0000256" key="2">
    <source>
        <dbReference type="ARBA" id="ARBA00004922"/>
    </source>
</evidence>
<accession>A0A1G1ZAF1</accession>
<evidence type="ECO:0000313" key="15">
    <source>
        <dbReference type="Proteomes" id="UP000176544"/>
    </source>
</evidence>
<dbReference type="InterPro" id="IPR035518">
    <property type="entry name" value="DPG_synthase"/>
</dbReference>
<dbReference type="EC" id="2.4.1.117" evidence="4"/>
<evidence type="ECO:0000256" key="10">
    <source>
        <dbReference type="ARBA" id="ARBA00022989"/>
    </source>
</evidence>
<evidence type="ECO:0000256" key="3">
    <source>
        <dbReference type="ARBA" id="ARBA00006739"/>
    </source>
</evidence>
<keyword evidence="11" id="KW-0472">Membrane</keyword>
<dbReference type="InterPro" id="IPR001173">
    <property type="entry name" value="Glyco_trans_2-like"/>
</dbReference>
<gene>
    <name evidence="14" type="ORF">A3I33_00220</name>
</gene>
<comment type="similarity">
    <text evidence="3">Belongs to the glycosyltransferase 2 family.</text>
</comment>
<comment type="caution">
    <text evidence="14">The sequence shown here is derived from an EMBL/GenBank/DDBJ whole genome shotgun (WGS) entry which is preliminary data.</text>
</comment>
<feature type="domain" description="Glycosyltransferase 2-like" evidence="13">
    <location>
        <begin position="8"/>
        <end position="172"/>
    </location>
</feature>
<evidence type="ECO:0000259" key="13">
    <source>
        <dbReference type="Pfam" id="PF00535"/>
    </source>
</evidence>
<evidence type="ECO:0000256" key="8">
    <source>
        <dbReference type="ARBA" id="ARBA00022824"/>
    </source>
</evidence>
<keyword evidence="8" id="KW-0256">Endoplasmic reticulum</keyword>
<comment type="catalytic activity">
    <reaction evidence="12">
        <text>a di-trans,poly-cis-dolichyl phosphate + UDP-alpha-D-glucose = a di-trans,poly-cis-dolichyl beta-D-glucosyl phosphate + UDP</text>
        <dbReference type="Rhea" id="RHEA:15401"/>
        <dbReference type="Rhea" id="RHEA-COMP:19498"/>
        <dbReference type="Rhea" id="RHEA-COMP:19502"/>
        <dbReference type="ChEBI" id="CHEBI:57525"/>
        <dbReference type="ChEBI" id="CHEBI:57683"/>
        <dbReference type="ChEBI" id="CHEBI:58223"/>
        <dbReference type="ChEBI" id="CHEBI:58885"/>
        <dbReference type="EC" id="2.4.1.117"/>
    </reaction>
    <physiologicalReaction direction="left-to-right" evidence="12">
        <dbReference type="Rhea" id="RHEA:15402"/>
    </physiologicalReaction>
</comment>
<evidence type="ECO:0000256" key="5">
    <source>
        <dbReference type="ARBA" id="ARBA00022676"/>
    </source>
</evidence>
<keyword evidence="6" id="KW-0808">Transferase</keyword>
<dbReference type="STRING" id="1797692.A3I33_00220"/>
<organism evidence="14 15">
    <name type="scientific">Candidatus Colwellbacteria bacterium RIFCSPLOWO2_02_FULL_45_11</name>
    <dbReference type="NCBI Taxonomy" id="1797692"/>
    <lineage>
        <taxon>Bacteria</taxon>
        <taxon>Candidatus Colwelliibacteriota</taxon>
    </lineage>
</organism>
<dbReference type="Proteomes" id="UP000176544">
    <property type="component" value="Unassembled WGS sequence"/>
</dbReference>
<evidence type="ECO:0000256" key="11">
    <source>
        <dbReference type="ARBA" id="ARBA00023136"/>
    </source>
</evidence>
<keyword evidence="5" id="KW-0328">Glycosyltransferase</keyword>
<evidence type="ECO:0000256" key="4">
    <source>
        <dbReference type="ARBA" id="ARBA00012583"/>
    </source>
</evidence>
<evidence type="ECO:0000256" key="12">
    <source>
        <dbReference type="ARBA" id="ARBA00045097"/>
    </source>
</evidence>
<dbReference type="EMBL" id="MHJA01000017">
    <property type="protein sequence ID" value="OGY61046.1"/>
    <property type="molecule type" value="Genomic_DNA"/>
</dbReference>
<reference evidence="14 15" key="1">
    <citation type="journal article" date="2016" name="Nat. Commun.">
        <title>Thousands of microbial genomes shed light on interconnected biogeochemical processes in an aquifer system.</title>
        <authorList>
            <person name="Anantharaman K."/>
            <person name="Brown C.T."/>
            <person name="Hug L.A."/>
            <person name="Sharon I."/>
            <person name="Castelle C.J."/>
            <person name="Probst A.J."/>
            <person name="Thomas B.C."/>
            <person name="Singh A."/>
            <person name="Wilkins M.J."/>
            <person name="Karaoz U."/>
            <person name="Brodie E.L."/>
            <person name="Williams K.H."/>
            <person name="Hubbard S.S."/>
            <person name="Banfield J.F."/>
        </authorList>
    </citation>
    <scope>NUCLEOTIDE SEQUENCE [LARGE SCALE GENOMIC DNA]</scope>
</reference>
<evidence type="ECO:0000256" key="9">
    <source>
        <dbReference type="ARBA" id="ARBA00022968"/>
    </source>
</evidence>
<comment type="pathway">
    <text evidence="2">Protein modification; protein glycosylation.</text>
</comment>
<evidence type="ECO:0000313" key="14">
    <source>
        <dbReference type="EMBL" id="OGY61046.1"/>
    </source>
</evidence>
<dbReference type="PANTHER" id="PTHR10859">
    <property type="entry name" value="GLYCOSYL TRANSFERASE"/>
    <property type="match status" value="1"/>
</dbReference>
<comment type="subcellular location">
    <subcellularLocation>
        <location evidence="1">Endoplasmic reticulum membrane</location>
        <topology evidence="1">Single-pass membrane protein</topology>
    </subcellularLocation>
</comment>
<dbReference type="AlphaFoldDB" id="A0A1G1ZAF1"/>
<dbReference type="Gene3D" id="3.90.550.10">
    <property type="entry name" value="Spore Coat Polysaccharide Biosynthesis Protein SpsA, Chain A"/>
    <property type="match status" value="1"/>
</dbReference>